<dbReference type="AlphaFoldDB" id="A0A478EAF6"/>
<feature type="domain" description="FAD-binding" evidence="6">
    <location>
        <begin position="4"/>
        <end position="256"/>
    </location>
</feature>
<keyword evidence="2" id="KW-0285">Flavoprotein</keyword>
<evidence type="ECO:0000256" key="2">
    <source>
        <dbReference type="ARBA" id="ARBA00022630"/>
    </source>
</evidence>
<dbReference type="PANTHER" id="PTHR47178:SF6">
    <property type="entry name" value="FAD-BINDING DOMAIN-CONTAINING PROTEIN"/>
    <property type="match status" value="1"/>
</dbReference>
<evidence type="ECO:0000256" key="3">
    <source>
        <dbReference type="ARBA" id="ARBA00022827"/>
    </source>
</evidence>
<dbReference type="GO" id="GO:0071949">
    <property type="term" value="F:FAD binding"/>
    <property type="evidence" value="ECO:0007669"/>
    <property type="project" value="InterPro"/>
</dbReference>
<keyword evidence="3" id="KW-0274">FAD</keyword>
<dbReference type="InterPro" id="IPR036188">
    <property type="entry name" value="FAD/NAD-bd_sf"/>
</dbReference>
<dbReference type="InterPro" id="IPR002938">
    <property type="entry name" value="FAD-bd"/>
</dbReference>
<sequence length="432" mass="48119">MGEFNVIIVGGGLAGPLLASGLLQSGVKVDVYEKLAGDAKRDGYQIRVAQPCLRAFRENLSADQCQRINAKLGHFDTNKETTPIWYDHKLNTLLHMGRINEQYHGSAPIDRVILRNIIIEQPVEKGIMHFGKSFSGYEIISDQGRERVRVSFEDGSSADCDLLIGADGSHSKINVNLGLNNIQPVPVINFICKARLSKEKLAALPAPARRAPMLCFSHRKTYFAVAYIPKRTETDPEIGKGEAAAISSNDDEEEAATFTFSFLHLKDDCPKDIKELDNASKWKFLEESVSDWDDAFRQVIRVMKSENLYVFEPRASKRPALDWRSKAQKSRNPSIAHPRVWLMGDAMHVMLPNRGMGGNQAMLDTTVIEPLITQLNESAKTRGAPSTSEIAAALRVYEQEMIPRAFYWVEASGGTSPVSGTLQPAYRIRDEL</sequence>
<keyword evidence="8" id="KW-1185">Reference proteome</keyword>
<evidence type="ECO:0000256" key="5">
    <source>
        <dbReference type="ARBA" id="ARBA00023033"/>
    </source>
</evidence>
<organism evidence="7 8">
    <name type="scientific">Talaromyces pinophilus</name>
    <name type="common">Penicillium pinophilum</name>
    <dbReference type="NCBI Taxonomy" id="128442"/>
    <lineage>
        <taxon>Eukaryota</taxon>
        <taxon>Fungi</taxon>
        <taxon>Dikarya</taxon>
        <taxon>Ascomycota</taxon>
        <taxon>Pezizomycotina</taxon>
        <taxon>Eurotiomycetes</taxon>
        <taxon>Eurotiomycetidae</taxon>
        <taxon>Eurotiales</taxon>
        <taxon>Trichocomaceae</taxon>
        <taxon>Talaromyces</taxon>
        <taxon>Talaromyces sect. Talaromyces</taxon>
    </lineage>
</organism>
<evidence type="ECO:0000313" key="8">
    <source>
        <dbReference type="Proteomes" id="UP000053095"/>
    </source>
</evidence>
<protein>
    <recommendedName>
        <fullName evidence="6">FAD-binding domain-containing protein</fullName>
    </recommendedName>
</protein>
<dbReference type="Proteomes" id="UP000053095">
    <property type="component" value="Unassembled WGS sequence"/>
</dbReference>
<gene>
    <name evidence="7" type="ORF">TCE0_044r16030</name>
</gene>
<keyword evidence="4" id="KW-0560">Oxidoreductase</keyword>
<reference evidence="8" key="1">
    <citation type="journal article" date="2015" name="Genome Announc.">
        <title>Draft genome sequence of Talaromyces cellulolyticus strain Y-94, a source of lignocellulosic biomass-degrading enzymes.</title>
        <authorList>
            <person name="Fujii T."/>
            <person name="Koike H."/>
            <person name="Sawayama S."/>
            <person name="Yano S."/>
            <person name="Inoue H."/>
        </authorList>
    </citation>
    <scope>NUCLEOTIDE SEQUENCE [LARGE SCALE GENOMIC DNA]</scope>
    <source>
        <strain evidence="8">Y-94</strain>
    </source>
</reference>
<dbReference type="PANTHER" id="PTHR47178">
    <property type="entry name" value="MONOOXYGENASE, FAD-BINDING"/>
    <property type="match status" value="1"/>
</dbReference>
<feature type="domain" description="FAD-binding" evidence="6">
    <location>
        <begin position="337"/>
        <end position="381"/>
    </location>
</feature>
<accession>A0A478EAF6</accession>
<dbReference type="SUPFAM" id="SSF51905">
    <property type="entry name" value="FAD/NAD(P)-binding domain"/>
    <property type="match status" value="1"/>
</dbReference>
<dbReference type="GO" id="GO:0004497">
    <property type="term" value="F:monooxygenase activity"/>
    <property type="evidence" value="ECO:0007669"/>
    <property type="project" value="UniProtKB-KW"/>
</dbReference>
<evidence type="ECO:0000256" key="4">
    <source>
        <dbReference type="ARBA" id="ARBA00023002"/>
    </source>
</evidence>
<evidence type="ECO:0000256" key="1">
    <source>
        <dbReference type="ARBA" id="ARBA00001974"/>
    </source>
</evidence>
<evidence type="ECO:0000313" key="7">
    <source>
        <dbReference type="EMBL" id="GAM42246.1"/>
    </source>
</evidence>
<dbReference type="EMBL" id="DF933840">
    <property type="protein sequence ID" value="GAM42246.1"/>
    <property type="molecule type" value="Genomic_DNA"/>
</dbReference>
<comment type="cofactor">
    <cofactor evidence="1">
        <name>FAD</name>
        <dbReference type="ChEBI" id="CHEBI:57692"/>
    </cofactor>
</comment>
<dbReference type="Pfam" id="PF01494">
    <property type="entry name" value="FAD_binding_3"/>
    <property type="match status" value="2"/>
</dbReference>
<proteinExistence type="predicted"/>
<name>A0A478EAF6_TALPI</name>
<dbReference type="Gene3D" id="3.50.50.60">
    <property type="entry name" value="FAD/NAD(P)-binding domain"/>
    <property type="match status" value="1"/>
</dbReference>
<evidence type="ECO:0000259" key="6">
    <source>
        <dbReference type="Pfam" id="PF01494"/>
    </source>
</evidence>
<keyword evidence="5" id="KW-0503">Monooxygenase</keyword>
<dbReference type="PRINTS" id="PR00420">
    <property type="entry name" value="RNGMNOXGNASE"/>
</dbReference>